<evidence type="ECO:0000256" key="4">
    <source>
        <dbReference type="PIRSR" id="PIRSR036894-2"/>
    </source>
</evidence>
<feature type="domain" description="Mannose-6-phosphate isomerase cupin" evidence="5">
    <location>
        <begin position="253"/>
        <end position="309"/>
    </location>
</feature>
<dbReference type="AlphaFoldDB" id="A0A921IQM8"/>
<dbReference type="GO" id="GO:0004476">
    <property type="term" value="F:mannose-6-phosphate isomerase activity"/>
    <property type="evidence" value="ECO:0007669"/>
    <property type="project" value="InterPro"/>
</dbReference>
<organism evidence="6 7">
    <name type="scientific">Collinsella ihumii</name>
    <dbReference type="NCBI Taxonomy" id="1720204"/>
    <lineage>
        <taxon>Bacteria</taxon>
        <taxon>Bacillati</taxon>
        <taxon>Actinomycetota</taxon>
        <taxon>Coriobacteriia</taxon>
        <taxon>Coriobacteriales</taxon>
        <taxon>Coriobacteriaceae</taxon>
        <taxon>Collinsella</taxon>
    </lineage>
</organism>
<dbReference type="InterPro" id="IPR014628">
    <property type="entry name" value="Man6P_isomerase_Firm_short"/>
</dbReference>
<dbReference type="Gene3D" id="2.60.120.10">
    <property type="entry name" value="Jelly Rolls"/>
    <property type="match status" value="2"/>
</dbReference>
<proteinExistence type="predicted"/>
<dbReference type="SUPFAM" id="SSF51182">
    <property type="entry name" value="RmlC-like cupins"/>
    <property type="match status" value="1"/>
</dbReference>
<evidence type="ECO:0000313" key="6">
    <source>
        <dbReference type="EMBL" id="HJG31619.1"/>
    </source>
</evidence>
<name>A0A921IQM8_9ACTN</name>
<reference evidence="6" key="1">
    <citation type="journal article" date="2021" name="PeerJ">
        <title>Extensive microbial diversity within the chicken gut microbiome revealed by metagenomics and culture.</title>
        <authorList>
            <person name="Gilroy R."/>
            <person name="Ravi A."/>
            <person name="Getino M."/>
            <person name="Pursley I."/>
            <person name="Horton D.L."/>
            <person name="Alikhan N.F."/>
            <person name="Baker D."/>
            <person name="Gharbi K."/>
            <person name="Hall N."/>
            <person name="Watson M."/>
            <person name="Adriaenssens E.M."/>
            <person name="Foster-Nyarko E."/>
            <person name="Jarju S."/>
            <person name="Secka A."/>
            <person name="Antonio M."/>
            <person name="Oren A."/>
            <person name="Chaudhuri R.R."/>
            <person name="La Ragione R."/>
            <person name="Hildebrand F."/>
            <person name="Pallen M.J."/>
        </authorList>
    </citation>
    <scope>NUCLEOTIDE SEQUENCE</scope>
    <source>
        <strain evidence="6">ChiGjej2B2-7701</strain>
    </source>
</reference>
<keyword evidence="3" id="KW-0862">Zinc</keyword>
<dbReference type="InterPro" id="IPR049071">
    <property type="entry name" value="MPI_cupin_dom"/>
</dbReference>
<dbReference type="GO" id="GO:0046872">
    <property type="term" value="F:metal ion binding"/>
    <property type="evidence" value="ECO:0007669"/>
    <property type="project" value="UniProtKB-KW"/>
</dbReference>
<reference evidence="6" key="2">
    <citation type="submission" date="2021-09" db="EMBL/GenBank/DDBJ databases">
        <authorList>
            <person name="Gilroy R."/>
        </authorList>
    </citation>
    <scope>NUCLEOTIDE SEQUENCE</scope>
    <source>
        <strain evidence="6">ChiGjej2B2-7701</strain>
    </source>
</reference>
<dbReference type="InterPro" id="IPR011051">
    <property type="entry name" value="RmlC_Cupin_sf"/>
</dbReference>
<evidence type="ECO:0000259" key="5">
    <source>
        <dbReference type="Pfam" id="PF21621"/>
    </source>
</evidence>
<sequence>MEISNHSVYRIEPLYKSFVWAGHKLIDRFGLKTDLENVGTIYSVLALPGELDNPVTGTGMTLSELYQTHRELFGCSDEVFPVRMTITCNEGFQSYQSHPDDEYAMAHEGCRGKVSGAVTLDESDEKGMWLFGHKPMDAKEFRRCIDEKDWDALFTKLEVKDGDFVHTPAGVIHGGWGSGKVSATFGTNSDITYRFYDNDRNDPARPLSIDDVCACASFPELPFKAERPEGVKKDGVTRFVYHDVPGEYVALRYKVDGEASFEHDSFLFVTCVGGNGTVCGEPISLGETLFIPVGYGPLVLSGKMDCIAISYHEKNECAK</sequence>
<evidence type="ECO:0000256" key="1">
    <source>
        <dbReference type="ARBA" id="ARBA00029741"/>
    </source>
</evidence>
<dbReference type="PIRSF" id="PIRSF036894">
    <property type="entry name" value="PMI_Firm_short"/>
    <property type="match status" value="1"/>
</dbReference>
<dbReference type="EMBL" id="DYVF01000057">
    <property type="protein sequence ID" value="HJG31619.1"/>
    <property type="molecule type" value="Genomic_DNA"/>
</dbReference>
<accession>A0A921IQM8</accession>
<feature type="binding site" evidence="3">
    <location>
        <position position="173"/>
    </location>
    <ligand>
        <name>Zn(2+)</name>
        <dbReference type="ChEBI" id="CHEBI:29105"/>
    </ligand>
</feature>
<dbReference type="Proteomes" id="UP000746751">
    <property type="component" value="Unassembled WGS sequence"/>
</dbReference>
<evidence type="ECO:0000256" key="2">
    <source>
        <dbReference type="ARBA" id="ARBA00030762"/>
    </source>
</evidence>
<keyword evidence="3" id="KW-0479">Metal-binding</keyword>
<dbReference type="Pfam" id="PF21621">
    <property type="entry name" value="MPI_cupin_dom"/>
    <property type="match status" value="1"/>
</dbReference>
<evidence type="ECO:0000313" key="7">
    <source>
        <dbReference type="Proteomes" id="UP000746751"/>
    </source>
</evidence>
<feature type="binding site" evidence="3">
    <location>
        <position position="98"/>
    </location>
    <ligand>
        <name>Zn(2+)</name>
        <dbReference type="ChEBI" id="CHEBI:29105"/>
    </ligand>
</feature>
<feature type="active site" evidence="4">
    <location>
        <position position="194"/>
    </location>
</feature>
<dbReference type="GO" id="GO:0005975">
    <property type="term" value="P:carbohydrate metabolic process"/>
    <property type="evidence" value="ECO:0007669"/>
    <property type="project" value="InterPro"/>
</dbReference>
<evidence type="ECO:0000256" key="3">
    <source>
        <dbReference type="PIRSR" id="PIRSR036894-1"/>
    </source>
</evidence>
<comment type="cofactor">
    <cofactor evidence="3">
        <name>Zn(2+)</name>
        <dbReference type="ChEBI" id="CHEBI:29105"/>
    </cofactor>
    <text evidence="3">Binds 1 zinc ion per subunit.</text>
</comment>
<comment type="caution">
    <text evidence="6">The sequence shown here is derived from an EMBL/GenBank/DDBJ whole genome shotgun (WGS) entry which is preliminary data.</text>
</comment>
<protein>
    <recommendedName>
        <fullName evidence="1">Phosphohexomutase</fullName>
    </recommendedName>
    <alternativeName>
        <fullName evidence="2">Phosphomannose isomerase</fullName>
    </alternativeName>
</protein>
<dbReference type="InterPro" id="IPR014710">
    <property type="entry name" value="RmlC-like_jellyroll"/>
</dbReference>
<gene>
    <name evidence="6" type="ORF">K8U80_09555</name>
</gene>